<evidence type="ECO:0000256" key="5">
    <source>
        <dbReference type="ARBA" id="ARBA00022723"/>
    </source>
</evidence>
<evidence type="ECO:0000256" key="3">
    <source>
        <dbReference type="ARBA" id="ARBA00010617"/>
    </source>
</evidence>
<protein>
    <recommendedName>
        <fullName evidence="12">Cytochrome P450</fullName>
    </recommendedName>
</protein>
<dbReference type="InterPro" id="IPR001128">
    <property type="entry name" value="Cyt_P450"/>
</dbReference>
<dbReference type="InterPro" id="IPR036396">
    <property type="entry name" value="Cyt_P450_sf"/>
</dbReference>
<dbReference type="SUPFAM" id="SSF48264">
    <property type="entry name" value="Cytochrome P450"/>
    <property type="match status" value="1"/>
</dbReference>
<dbReference type="Proteomes" id="UP000467700">
    <property type="component" value="Unassembled WGS sequence"/>
</dbReference>
<dbReference type="CDD" id="cd11065">
    <property type="entry name" value="CYP64-like"/>
    <property type="match status" value="1"/>
</dbReference>
<evidence type="ECO:0000256" key="4">
    <source>
        <dbReference type="ARBA" id="ARBA00022617"/>
    </source>
</evidence>
<evidence type="ECO:0000256" key="7">
    <source>
        <dbReference type="ARBA" id="ARBA00023004"/>
    </source>
</evidence>
<gene>
    <name evidence="10" type="ORF">AAE3_LOCUS8544</name>
</gene>
<evidence type="ECO:0000256" key="6">
    <source>
        <dbReference type="ARBA" id="ARBA00023002"/>
    </source>
</evidence>
<comment type="cofactor">
    <cofactor evidence="1 9">
        <name>heme</name>
        <dbReference type="ChEBI" id="CHEBI:30413"/>
    </cofactor>
</comment>
<evidence type="ECO:0000256" key="1">
    <source>
        <dbReference type="ARBA" id="ARBA00001971"/>
    </source>
</evidence>
<dbReference type="InterPro" id="IPR002401">
    <property type="entry name" value="Cyt_P450_E_grp-I"/>
</dbReference>
<evidence type="ECO:0000256" key="8">
    <source>
        <dbReference type="ARBA" id="ARBA00023033"/>
    </source>
</evidence>
<sequence length="499" mass="56065">MTISLQYEHSLSLLDLRHLPLANLSVLFAALALFQWTNKKRRQLPLPPGPPGLPLLGNIFDIPKVNYWERYLAWSYQYGSDLIHLNILGSPAIVINTYKAANELLNGRSLTYASRPAMPMMNDFTGFSWHVAFMPYGNKWREHRKFLHRYFQTSEQLKYRSPSVSVSRRLLQNLLNEPRNFVSHLRLLSGSLILSISYGIDVKDSRDPHIVRAEKGMSAMAQAGHGYLVDFIPSLKYLPSWFPGAYFKVESREWNKSVTNMAVVPFELVKSWISQGTARPSIARDLLSDDAAVSEDAEVIRNILAAAYAAGSDTTVSSITAFILAMTMYPDVQLKGQAAVDRVLGGRRLPDFSDYGTIPYVDALVKEVLRWLPVVPLGVPYCTTKDDVYQGYHIPEGSTIYVNAWAMLREEQTYGTEPCIFKPERFLVDGDVNKLNPNVKDPTEAFGFARRFCPGMTTARESMWITIASILATFNIKQTLDGDGSPIIPSGECSSGFIR</sequence>
<keyword evidence="5 9" id="KW-0479">Metal-binding</keyword>
<keyword evidence="4 9" id="KW-0349">Heme</keyword>
<keyword evidence="7 9" id="KW-0408">Iron</keyword>
<dbReference type="Gene3D" id="1.10.630.10">
    <property type="entry name" value="Cytochrome P450"/>
    <property type="match status" value="1"/>
</dbReference>
<keyword evidence="6" id="KW-0560">Oxidoreductase</keyword>
<dbReference type="GO" id="GO:0004497">
    <property type="term" value="F:monooxygenase activity"/>
    <property type="evidence" value="ECO:0007669"/>
    <property type="project" value="UniProtKB-KW"/>
</dbReference>
<dbReference type="EMBL" id="CACVBS010000053">
    <property type="protein sequence ID" value="CAA7266278.1"/>
    <property type="molecule type" value="Genomic_DNA"/>
</dbReference>
<dbReference type="Pfam" id="PF00067">
    <property type="entry name" value="p450"/>
    <property type="match status" value="1"/>
</dbReference>
<evidence type="ECO:0008006" key="12">
    <source>
        <dbReference type="Google" id="ProtNLM"/>
    </source>
</evidence>
<name>A0A8S0W7W5_CYCAE</name>
<reference evidence="10 11" key="1">
    <citation type="submission" date="2020-01" db="EMBL/GenBank/DDBJ databases">
        <authorList>
            <person name="Gupta K D."/>
        </authorList>
    </citation>
    <scope>NUCLEOTIDE SEQUENCE [LARGE SCALE GENOMIC DNA]</scope>
</reference>
<accession>A0A8S0W7W5</accession>
<feature type="binding site" description="axial binding residue" evidence="9">
    <location>
        <position position="453"/>
    </location>
    <ligand>
        <name>heme</name>
        <dbReference type="ChEBI" id="CHEBI:30413"/>
    </ligand>
    <ligandPart>
        <name>Fe</name>
        <dbReference type="ChEBI" id="CHEBI:18248"/>
    </ligandPart>
</feature>
<dbReference type="OrthoDB" id="2789670at2759"/>
<evidence type="ECO:0000313" key="10">
    <source>
        <dbReference type="EMBL" id="CAA7266278.1"/>
    </source>
</evidence>
<evidence type="ECO:0000256" key="2">
    <source>
        <dbReference type="ARBA" id="ARBA00005179"/>
    </source>
</evidence>
<dbReference type="GO" id="GO:0020037">
    <property type="term" value="F:heme binding"/>
    <property type="evidence" value="ECO:0007669"/>
    <property type="project" value="InterPro"/>
</dbReference>
<dbReference type="AlphaFoldDB" id="A0A8S0W7W5"/>
<comment type="caution">
    <text evidence="10">The sequence shown here is derived from an EMBL/GenBank/DDBJ whole genome shotgun (WGS) entry which is preliminary data.</text>
</comment>
<dbReference type="PANTHER" id="PTHR46300">
    <property type="entry name" value="P450, PUTATIVE (EUROFUNG)-RELATED-RELATED"/>
    <property type="match status" value="1"/>
</dbReference>
<dbReference type="InterPro" id="IPR050364">
    <property type="entry name" value="Cytochrome_P450_fung"/>
</dbReference>
<proteinExistence type="inferred from homology"/>
<keyword evidence="8" id="KW-0503">Monooxygenase</keyword>
<dbReference type="PANTHER" id="PTHR46300:SF7">
    <property type="entry name" value="P450, PUTATIVE (EUROFUNG)-RELATED"/>
    <property type="match status" value="1"/>
</dbReference>
<dbReference type="PRINTS" id="PR00463">
    <property type="entry name" value="EP450I"/>
</dbReference>
<organism evidence="10 11">
    <name type="scientific">Cyclocybe aegerita</name>
    <name type="common">Black poplar mushroom</name>
    <name type="synonym">Agrocybe aegerita</name>
    <dbReference type="NCBI Taxonomy" id="1973307"/>
    <lineage>
        <taxon>Eukaryota</taxon>
        <taxon>Fungi</taxon>
        <taxon>Dikarya</taxon>
        <taxon>Basidiomycota</taxon>
        <taxon>Agaricomycotina</taxon>
        <taxon>Agaricomycetes</taxon>
        <taxon>Agaricomycetidae</taxon>
        <taxon>Agaricales</taxon>
        <taxon>Agaricineae</taxon>
        <taxon>Bolbitiaceae</taxon>
        <taxon>Cyclocybe</taxon>
    </lineage>
</organism>
<evidence type="ECO:0000313" key="11">
    <source>
        <dbReference type="Proteomes" id="UP000467700"/>
    </source>
</evidence>
<comment type="pathway">
    <text evidence="2">Secondary metabolite biosynthesis.</text>
</comment>
<comment type="similarity">
    <text evidence="3">Belongs to the cytochrome P450 family.</text>
</comment>
<keyword evidence="11" id="KW-1185">Reference proteome</keyword>
<dbReference type="GO" id="GO:0016705">
    <property type="term" value="F:oxidoreductase activity, acting on paired donors, with incorporation or reduction of molecular oxygen"/>
    <property type="evidence" value="ECO:0007669"/>
    <property type="project" value="InterPro"/>
</dbReference>
<dbReference type="PRINTS" id="PR00385">
    <property type="entry name" value="P450"/>
</dbReference>
<evidence type="ECO:0000256" key="9">
    <source>
        <dbReference type="PIRSR" id="PIRSR602401-1"/>
    </source>
</evidence>
<dbReference type="GO" id="GO:0005506">
    <property type="term" value="F:iron ion binding"/>
    <property type="evidence" value="ECO:0007669"/>
    <property type="project" value="InterPro"/>
</dbReference>